<evidence type="ECO:0000313" key="1">
    <source>
        <dbReference type="EMBL" id="MBB3995292.1"/>
    </source>
</evidence>
<accession>A0A7W6E9V5</accession>
<dbReference type="AlphaFoldDB" id="A0A7W6E9V5"/>
<name>A0A7W6E9V5_9RHOB</name>
<reference evidence="1 2" key="1">
    <citation type="submission" date="2020-08" db="EMBL/GenBank/DDBJ databases">
        <title>Genomic Encyclopedia of Type Strains, Phase IV (KMG-IV): sequencing the most valuable type-strain genomes for metagenomic binning, comparative biology and taxonomic classification.</title>
        <authorList>
            <person name="Goeker M."/>
        </authorList>
    </citation>
    <scope>NUCLEOTIDE SEQUENCE [LARGE SCALE GENOMIC DNA]</scope>
    <source>
        <strain evidence="1 2">DSM 102234</strain>
    </source>
</reference>
<organism evidence="1 2">
    <name type="scientific">Sulfitobacter undariae</name>
    <dbReference type="NCBI Taxonomy" id="1563671"/>
    <lineage>
        <taxon>Bacteria</taxon>
        <taxon>Pseudomonadati</taxon>
        <taxon>Pseudomonadota</taxon>
        <taxon>Alphaproteobacteria</taxon>
        <taxon>Rhodobacterales</taxon>
        <taxon>Roseobacteraceae</taxon>
        <taxon>Sulfitobacter</taxon>
    </lineage>
</organism>
<dbReference type="EMBL" id="JACIEI010000013">
    <property type="protein sequence ID" value="MBB3995292.1"/>
    <property type="molecule type" value="Genomic_DNA"/>
</dbReference>
<protein>
    <submittedName>
        <fullName evidence="1">Uncharacterized protein</fullName>
    </submittedName>
</protein>
<evidence type="ECO:0000313" key="2">
    <source>
        <dbReference type="Proteomes" id="UP000530268"/>
    </source>
</evidence>
<proteinExistence type="predicted"/>
<dbReference type="Proteomes" id="UP000530268">
    <property type="component" value="Unassembled WGS sequence"/>
</dbReference>
<dbReference type="RefSeq" id="WP_184567085.1">
    <property type="nucleotide sequence ID" value="NZ_JACIEI010000013.1"/>
</dbReference>
<keyword evidence="2" id="KW-1185">Reference proteome</keyword>
<gene>
    <name evidence="1" type="ORF">GGR95_002947</name>
</gene>
<comment type="caution">
    <text evidence="1">The sequence shown here is derived from an EMBL/GenBank/DDBJ whole genome shotgun (WGS) entry which is preliminary data.</text>
</comment>
<sequence length="149" mass="16366">MVTYNVAASLARAVIFGTKASVLKPHGKRKHAAAGDPLHICCGNLPPDYGRSEHYHRLMVVPCSLSLPVKITEGGMLRDGAVDTQGHRMELMAQAEGFASFAALQVHLDRMFGLPWDGQLLRWKPYEAEFRAQWPLIEKVAVGDGEGEV</sequence>